<reference evidence="1 2" key="1">
    <citation type="submission" date="2019-05" db="EMBL/GenBank/DDBJ databases">
        <title>Another draft genome of Portunus trituberculatus and its Hox gene families provides insights of decapod evolution.</title>
        <authorList>
            <person name="Jeong J.-H."/>
            <person name="Song I."/>
            <person name="Kim S."/>
            <person name="Choi T."/>
            <person name="Kim D."/>
            <person name="Ryu S."/>
            <person name="Kim W."/>
        </authorList>
    </citation>
    <scope>NUCLEOTIDE SEQUENCE [LARGE SCALE GENOMIC DNA]</scope>
    <source>
        <tissue evidence="1">Muscle</tissue>
    </source>
</reference>
<evidence type="ECO:0000313" key="2">
    <source>
        <dbReference type="Proteomes" id="UP000324222"/>
    </source>
</evidence>
<evidence type="ECO:0000313" key="1">
    <source>
        <dbReference type="EMBL" id="MPC91732.1"/>
    </source>
</evidence>
<protein>
    <submittedName>
        <fullName evidence="1">Uncharacterized protein</fullName>
    </submittedName>
</protein>
<gene>
    <name evidence="1" type="ORF">E2C01_086788</name>
</gene>
<accession>A0A5B7J6B4</accession>
<organism evidence="1 2">
    <name type="scientific">Portunus trituberculatus</name>
    <name type="common">Swimming crab</name>
    <name type="synonym">Neptunus trituberculatus</name>
    <dbReference type="NCBI Taxonomy" id="210409"/>
    <lineage>
        <taxon>Eukaryota</taxon>
        <taxon>Metazoa</taxon>
        <taxon>Ecdysozoa</taxon>
        <taxon>Arthropoda</taxon>
        <taxon>Crustacea</taxon>
        <taxon>Multicrustacea</taxon>
        <taxon>Malacostraca</taxon>
        <taxon>Eumalacostraca</taxon>
        <taxon>Eucarida</taxon>
        <taxon>Decapoda</taxon>
        <taxon>Pleocyemata</taxon>
        <taxon>Brachyura</taxon>
        <taxon>Eubrachyura</taxon>
        <taxon>Portunoidea</taxon>
        <taxon>Portunidae</taxon>
        <taxon>Portuninae</taxon>
        <taxon>Portunus</taxon>
    </lineage>
</organism>
<dbReference type="Proteomes" id="UP000324222">
    <property type="component" value="Unassembled WGS sequence"/>
</dbReference>
<comment type="caution">
    <text evidence="1">The sequence shown here is derived from an EMBL/GenBank/DDBJ whole genome shotgun (WGS) entry which is preliminary data.</text>
</comment>
<keyword evidence="2" id="KW-1185">Reference proteome</keyword>
<dbReference type="EMBL" id="VSRR010088776">
    <property type="protein sequence ID" value="MPC91732.1"/>
    <property type="molecule type" value="Genomic_DNA"/>
</dbReference>
<dbReference type="AlphaFoldDB" id="A0A5B7J6B4"/>
<name>A0A5B7J6B4_PORTR</name>
<proteinExistence type="predicted"/>
<sequence length="128" mass="14437">MLVIAALQWQQRTSQTEAPLGYTMALWHRVTCHEQGQPHHREGLLLFPSHIYLWTIPEGDHVTLLAGGGERRGASADNEVECVVMAQCRVLCHSGECCLPAPMRWFVVMVQYRTLRHSGECGASLPQW</sequence>